<dbReference type="Proteomes" id="UP000265566">
    <property type="component" value="Chromosome 3"/>
</dbReference>
<protein>
    <recommendedName>
        <fullName evidence="4">CC-NBS-LRR resistance protein</fullName>
    </recommendedName>
</protein>
<evidence type="ECO:0000313" key="3">
    <source>
        <dbReference type="Proteomes" id="UP000265566"/>
    </source>
</evidence>
<reference evidence="3" key="1">
    <citation type="journal article" date="2018" name="Nat. Plants">
        <title>Whole-genome landscape of Medicago truncatula symbiotic genes.</title>
        <authorList>
            <person name="Pecrix Y."/>
            <person name="Staton S.E."/>
            <person name="Sallet E."/>
            <person name="Lelandais-Briere C."/>
            <person name="Moreau S."/>
            <person name="Carrere S."/>
            <person name="Blein T."/>
            <person name="Jardinaud M.F."/>
            <person name="Latrasse D."/>
            <person name="Zouine M."/>
            <person name="Zahm M."/>
            <person name="Kreplak J."/>
            <person name="Mayjonade B."/>
            <person name="Satge C."/>
            <person name="Perez M."/>
            <person name="Cauet S."/>
            <person name="Marande W."/>
            <person name="Chantry-Darmon C."/>
            <person name="Lopez-Roques C."/>
            <person name="Bouchez O."/>
            <person name="Berard A."/>
            <person name="Debelle F."/>
            <person name="Munos S."/>
            <person name="Bendahmane A."/>
            <person name="Berges H."/>
            <person name="Niebel A."/>
            <person name="Buitink J."/>
            <person name="Frugier F."/>
            <person name="Benhamed M."/>
            <person name="Crespi M."/>
            <person name="Gouzy J."/>
            <person name="Gamas P."/>
        </authorList>
    </citation>
    <scope>NUCLEOTIDE SEQUENCE [LARGE SCALE GENOMIC DNA]</scope>
    <source>
        <strain evidence="3">cv. Jemalong A17</strain>
    </source>
</reference>
<proteinExistence type="predicted"/>
<evidence type="ECO:0000313" key="2">
    <source>
        <dbReference type="EMBL" id="RHN67890.1"/>
    </source>
</evidence>
<evidence type="ECO:0000256" key="1">
    <source>
        <dbReference type="SAM" id="Coils"/>
    </source>
</evidence>
<sequence length="192" mass="21868">MLSGNTSQIVEDLSSLLPKRELEKLVSEKHLDCENLSLLTDFLDNNPSVLLRDTSLSNRYKSYSYNCLAELLKFLQNHSVLDVLGSSRSEFDELLQDVRRCGFDKDWLDGVEKRALFSDIQFSQVALQKLLDSQQHVNNKVEATHLKINILTEFVEDLKHQLTSSEADLETLILQKAQLLENKAILSSPLGY</sequence>
<feature type="coiled-coil region" evidence="1">
    <location>
        <begin position="155"/>
        <end position="182"/>
    </location>
</feature>
<gene>
    <name evidence="2" type="ORF">MtrunA17_Chr3g0107641</name>
</gene>
<dbReference type="AlphaFoldDB" id="A0A396IRC3"/>
<accession>A0A396IRC3</accession>
<name>A0A396IRC3_MEDTR</name>
<organism evidence="2 3">
    <name type="scientific">Medicago truncatula</name>
    <name type="common">Barrel medic</name>
    <name type="synonym">Medicago tribuloides</name>
    <dbReference type="NCBI Taxonomy" id="3880"/>
    <lineage>
        <taxon>Eukaryota</taxon>
        <taxon>Viridiplantae</taxon>
        <taxon>Streptophyta</taxon>
        <taxon>Embryophyta</taxon>
        <taxon>Tracheophyta</taxon>
        <taxon>Spermatophyta</taxon>
        <taxon>Magnoliopsida</taxon>
        <taxon>eudicotyledons</taxon>
        <taxon>Gunneridae</taxon>
        <taxon>Pentapetalae</taxon>
        <taxon>rosids</taxon>
        <taxon>fabids</taxon>
        <taxon>Fabales</taxon>
        <taxon>Fabaceae</taxon>
        <taxon>Papilionoideae</taxon>
        <taxon>50 kb inversion clade</taxon>
        <taxon>NPAAA clade</taxon>
        <taxon>Hologalegina</taxon>
        <taxon>IRL clade</taxon>
        <taxon>Trifolieae</taxon>
        <taxon>Medicago</taxon>
    </lineage>
</organism>
<comment type="caution">
    <text evidence="2">The sequence shown here is derived from an EMBL/GenBank/DDBJ whole genome shotgun (WGS) entry which is preliminary data.</text>
</comment>
<evidence type="ECO:0008006" key="4">
    <source>
        <dbReference type="Google" id="ProtNLM"/>
    </source>
</evidence>
<keyword evidence="1" id="KW-0175">Coiled coil</keyword>
<dbReference type="EMBL" id="PSQE01000003">
    <property type="protein sequence ID" value="RHN67890.1"/>
    <property type="molecule type" value="Genomic_DNA"/>
</dbReference>
<dbReference type="Gramene" id="rna16135">
    <property type="protein sequence ID" value="RHN67890.1"/>
    <property type="gene ID" value="gene16135"/>
</dbReference>